<proteinExistence type="inferred from homology"/>
<dbReference type="InterPro" id="IPR002401">
    <property type="entry name" value="Cyt_P450_E_grp-I"/>
</dbReference>
<dbReference type="PROSITE" id="PS00086">
    <property type="entry name" value="CYTOCHROME_P450"/>
    <property type="match status" value="1"/>
</dbReference>
<protein>
    <submittedName>
        <fullName evidence="9">Cytochrome P450</fullName>
    </submittedName>
</protein>
<dbReference type="GO" id="GO:0016705">
    <property type="term" value="F:oxidoreductase activity, acting on paired donors, with incorporation or reduction of molecular oxygen"/>
    <property type="evidence" value="ECO:0007669"/>
    <property type="project" value="InterPro"/>
</dbReference>
<keyword evidence="4 8" id="KW-0560">Oxidoreductase</keyword>
<keyword evidence="5 7" id="KW-0408">Iron</keyword>
<dbReference type="PANTHER" id="PTHR24305:SF157">
    <property type="entry name" value="N-ACETYLTRYPTOPHAN 6-HYDROXYLASE IVOC-RELATED"/>
    <property type="match status" value="1"/>
</dbReference>
<dbReference type="Proteomes" id="UP000799771">
    <property type="component" value="Unassembled WGS sequence"/>
</dbReference>
<dbReference type="EMBL" id="ML977511">
    <property type="protein sequence ID" value="KAF2127467.1"/>
    <property type="molecule type" value="Genomic_DNA"/>
</dbReference>
<dbReference type="InterPro" id="IPR017972">
    <property type="entry name" value="Cyt_P450_CS"/>
</dbReference>
<keyword evidence="10" id="KW-1185">Reference proteome</keyword>
<evidence type="ECO:0000256" key="2">
    <source>
        <dbReference type="ARBA" id="ARBA00010617"/>
    </source>
</evidence>
<evidence type="ECO:0000256" key="3">
    <source>
        <dbReference type="ARBA" id="ARBA00022723"/>
    </source>
</evidence>
<feature type="binding site" description="axial binding residue" evidence="7">
    <location>
        <position position="463"/>
    </location>
    <ligand>
        <name>heme</name>
        <dbReference type="ChEBI" id="CHEBI:30413"/>
    </ligand>
    <ligandPart>
        <name>Fe</name>
        <dbReference type="ChEBI" id="CHEBI:18248"/>
    </ligandPart>
</feature>
<comment type="cofactor">
    <cofactor evidence="1 7">
        <name>heme</name>
        <dbReference type="ChEBI" id="CHEBI:30413"/>
    </cofactor>
</comment>
<dbReference type="InterPro" id="IPR050121">
    <property type="entry name" value="Cytochrome_P450_monoxygenase"/>
</dbReference>
<gene>
    <name evidence="9" type="ORF">P153DRAFT_424696</name>
</gene>
<evidence type="ECO:0000313" key="10">
    <source>
        <dbReference type="Proteomes" id="UP000799771"/>
    </source>
</evidence>
<dbReference type="Gene3D" id="1.10.630.10">
    <property type="entry name" value="Cytochrome P450"/>
    <property type="match status" value="1"/>
</dbReference>
<keyword evidence="6 8" id="KW-0503">Monooxygenase</keyword>
<dbReference type="OrthoDB" id="3945418at2759"/>
<dbReference type="CDD" id="cd11062">
    <property type="entry name" value="CYP58-like"/>
    <property type="match status" value="1"/>
</dbReference>
<accession>A0A6A6A9F4</accession>
<organism evidence="9 10">
    <name type="scientific">Dothidotthia symphoricarpi CBS 119687</name>
    <dbReference type="NCBI Taxonomy" id="1392245"/>
    <lineage>
        <taxon>Eukaryota</taxon>
        <taxon>Fungi</taxon>
        <taxon>Dikarya</taxon>
        <taxon>Ascomycota</taxon>
        <taxon>Pezizomycotina</taxon>
        <taxon>Dothideomycetes</taxon>
        <taxon>Pleosporomycetidae</taxon>
        <taxon>Pleosporales</taxon>
        <taxon>Dothidotthiaceae</taxon>
        <taxon>Dothidotthia</taxon>
    </lineage>
</organism>
<comment type="similarity">
    <text evidence="2 8">Belongs to the cytochrome P450 family.</text>
</comment>
<dbReference type="PRINTS" id="PR00463">
    <property type="entry name" value="EP450I"/>
</dbReference>
<evidence type="ECO:0000256" key="7">
    <source>
        <dbReference type="PIRSR" id="PIRSR602401-1"/>
    </source>
</evidence>
<reference evidence="9" key="1">
    <citation type="journal article" date="2020" name="Stud. Mycol.">
        <title>101 Dothideomycetes genomes: a test case for predicting lifestyles and emergence of pathogens.</title>
        <authorList>
            <person name="Haridas S."/>
            <person name="Albert R."/>
            <person name="Binder M."/>
            <person name="Bloem J."/>
            <person name="Labutti K."/>
            <person name="Salamov A."/>
            <person name="Andreopoulos B."/>
            <person name="Baker S."/>
            <person name="Barry K."/>
            <person name="Bills G."/>
            <person name="Bluhm B."/>
            <person name="Cannon C."/>
            <person name="Castanera R."/>
            <person name="Culley D."/>
            <person name="Daum C."/>
            <person name="Ezra D."/>
            <person name="Gonzalez J."/>
            <person name="Henrissat B."/>
            <person name="Kuo A."/>
            <person name="Liang C."/>
            <person name="Lipzen A."/>
            <person name="Lutzoni F."/>
            <person name="Magnuson J."/>
            <person name="Mondo S."/>
            <person name="Nolan M."/>
            <person name="Ohm R."/>
            <person name="Pangilinan J."/>
            <person name="Park H.-J."/>
            <person name="Ramirez L."/>
            <person name="Alfaro M."/>
            <person name="Sun H."/>
            <person name="Tritt A."/>
            <person name="Yoshinaga Y."/>
            <person name="Zwiers L.-H."/>
            <person name="Turgeon B."/>
            <person name="Goodwin S."/>
            <person name="Spatafora J."/>
            <person name="Crous P."/>
            <person name="Grigoriev I."/>
        </authorList>
    </citation>
    <scope>NUCLEOTIDE SEQUENCE</scope>
    <source>
        <strain evidence="9">CBS 119687</strain>
    </source>
</reference>
<dbReference type="GO" id="GO:0005506">
    <property type="term" value="F:iron ion binding"/>
    <property type="evidence" value="ECO:0007669"/>
    <property type="project" value="InterPro"/>
</dbReference>
<dbReference type="GO" id="GO:0004497">
    <property type="term" value="F:monooxygenase activity"/>
    <property type="evidence" value="ECO:0007669"/>
    <property type="project" value="UniProtKB-KW"/>
</dbReference>
<evidence type="ECO:0000313" key="9">
    <source>
        <dbReference type="EMBL" id="KAF2127467.1"/>
    </source>
</evidence>
<name>A0A6A6A9F4_9PLEO</name>
<keyword evidence="7 8" id="KW-0349">Heme</keyword>
<evidence type="ECO:0000256" key="6">
    <source>
        <dbReference type="ARBA" id="ARBA00023033"/>
    </source>
</evidence>
<dbReference type="RefSeq" id="XP_033521856.1">
    <property type="nucleotide sequence ID" value="XM_033672499.1"/>
</dbReference>
<dbReference type="AlphaFoldDB" id="A0A6A6A9F4"/>
<evidence type="ECO:0000256" key="5">
    <source>
        <dbReference type="ARBA" id="ARBA00023004"/>
    </source>
</evidence>
<sequence>MTSTESVSFYDLHVLRLDNLKTSIILAASGWLLFQLVGCIRNVYFHPLSKFPGPRTAAASSWWSAYQQTIANRSMHHICKKLHAQYGDIIRIGPNRLHFNHPDSYEEIYRKRFDKDPFMYALLGGDGSTVTYVKYHDNKNRKDILHPFFSKSSVHAREELIQANIEMFCSLLTRHHEKGVSANMRRGFRCISLETITTMCFGKSLACFEFEDFHCPILESMDMVVSWFMVFKHYWVVRHLILYIPEWVGLAFFKKGLALAHLKNMLAEQIDELAVGSDKPTQNQFPTIYGALLDPAQYSKSKPPPSRASLLEEAIALVIAGTDTIGATMTMCTYQLCKYPEKVARLKAELRAAWPDLKSPVPNVQKLEKLPYLTAVIKEALRMAPTTTSELSRMVSPQGAEIGGEVIPGGTIVSMGVLFTMQHPYAYELPELFIPERWLEEGEDAKRRLDRYFVPFSKGPRSCIGINFAWCEMYLTLANLFRRFDLSVDGTKDEDFDWFDAGVALFKGSLKCHVTPVTE</sequence>
<dbReference type="PRINTS" id="PR00385">
    <property type="entry name" value="P450"/>
</dbReference>
<dbReference type="Pfam" id="PF00067">
    <property type="entry name" value="p450"/>
    <property type="match status" value="1"/>
</dbReference>
<dbReference type="GO" id="GO:0020037">
    <property type="term" value="F:heme binding"/>
    <property type="evidence" value="ECO:0007669"/>
    <property type="project" value="InterPro"/>
</dbReference>
<dbReference type="InterPro" id="IPR001128">
    <property type="entry name" value="Cyt_P450"/>
</dbReference>
<evidence type="ECO:0000256" key="8">
    <source>
        <dbReference type="RuleBase" id="RU000461"/>
    </source>
</evidence>
<evidence type="ECO:0000256" key="1">
    <source>
        <dbReference type="ARBA" id="ARBA00001971"/>
    </source>
</evidence>
<dbReference type="PANTHER" id="PTHR24305">
    <property type="entry name" value="CYTOCHROME P450"/>
    <property type="match status" value="1"/>
</dbReference>
<dbReference type="SUPFAM" id="SSF48264">
    <property type="entry name" value="Cytochrome P450"/>
    <property type="match status" value="1"/>
</dbReference>
<keyword evidence="3 7" id="KW-0479">Metal-binding</keyword>
<dbReference type="InterPro" id="IPR036396">
    <property type="entry name" value="Cyt_P450_sf"/>
</dbReference>
<dbReference type="GeneID" id="54412931"/>
<evidence type="ECO:0000256" key="4">
    <source>
        <dbReference type="ARBA" id="ARBA00023002"/>
    </source>
</evidence>